<dbReference type="InterPro" id="IPR024083">
    <property type="entry name" value="Fumarase/histidase_N"/>
</dbReference>
<dbReference type="OrthoDB" id="7285062at2"/>
<dbReference type="GO" id="GO:0016841">
    <property type="term" value="F:ammonia-lyase activity"/>
    <property type="evidence" value="ECO:0007669"/>
    <property type="project" value="UniProtKB-ARBA"/>
</dbReference>
<protein>
    <submittedName>
        <fullName evidence="1">Histidine ammonia-lyase</fullName>
    </submittedName>
</protein>
<dbReference type="Proteomes" id="UP000289411">
    <property type="component" value="Unassembled WGS sequence"/>
</dbReference>
<dbReference type="SUPFAM" id="SSF48557">
    <property type="entry name" value="L-aspartase-like"/>
    <property type="match status" value="1"/>
</dbReference>
<dbReference type="CDD" id="cd00332">
    <property type="entry name" value="PAL-HAL"/>
    <property type="match status" value="1"/>
</dbReference>
<proteinExistence type="predicted"/>
<sequence>MSPVVLGGGTALSVEDVERVARHGAAVAVAPEVAPRLARARAALDGAAAAGQAIYGYNTGLGAKSGTPVDGDAAAFQLMFLDGRSVAMGEALPRAVVRAAMLARAAGLARGGSGLSPPLFDALVAALNAGVHPVMPGLGSIGAADLGLMAPLGQMLVGRGEAEFRGAVMPAAAALRAAGLAPAVLCPKDGLSLISAAAVSIGHGALVAAEARRLAERQLDAAALTLEGLGGNPAVFDPRIQEARPAPGQREAAAGMRARLAGSALHGAAVPLQDPLSLRCVASIHGALVSAVAAAATAVELELAAAADNPLVVAEDGFVASTGNFHGPALALAFEGLGLGVGQAAVACAARFTQLTGPGRNGLPRNLSRRGGASAGFVSLQKTAAALLAGIRHAAHPVVLDVVPVSEGVEDHATQAPLAVAKAAVILDLWRRLIALETMAAAEAVDCRGASRLGTGTAAVQAWVRSLVAPLDADRPLGPEAERLAAALAAAGG</sequence>
<reference evidence="1 2" key="2">
    <citation type="submission" date="2019-02" db="EMBL/GenBank/DDBJ databases">
        <title>'Lichenibacterium ramalinii' gen. nov. sp. nov., 'Lichenibacterium minor' gen. nov. sp. nov.</title>
        <authorList>
            <person name="Pankratov T."/>
        </authorList>
    </citation>
    <scope>NUCLEOTIDE SEQUENCE [LARGE SCALE GENOMIC DNA]</scope>
    <source>
        <strain evidence="1 2">RmlP001</strain>
    </source>
</reference>
<keyword evidence="1" id="KW-0456">Lyase</keyword>
<dbReference type="RefSeq" id="WP_129221193.1">
    <property type="nucleotide sequence ID" value="NZ_QYBC01000020.1"/>
</dbReference>
<dbReference type="EMBL" id="QYBC01000020">
    <property type="protein sequence ID" value="RYB02428.1"/>
    <property type="molecule type" value="Genomic_DNA"/>
</dbReference>
<reference evidence="1 2" key="1">
    <citation type="submission" date="2018-09" db="EMBL/GenBank/DDBJ databases">
        <authorList>
            <person name="Grouzdev D.S."/>
            <person name="Krutkina M.S."/>
        </authorList>
    </citation>
    <scope>NUCLEOTIDE SEQUENCE [LARGE SCALE GENOMIC DNA]</scope>
    <source>
        <strain evidence="1 2">RmlP001</strain>
    </source>
</reference>
<dbReference type="InterPro" id="IPR001106">
    <property type="entry name" value="Aromatic_Lyase"/>
</dbReference>
<dbReference type="Gene3D" id="1.10.275.10">
    <property type="entry name" value="Fumarase/aspartase (N-terminal domain)"/>
    <property type="match status" value="1"/>
</dbReference>
<dbReference type="Pfam" id="PF00221">
    <property type="entry name" value="Lyase_aromatic"/>
    <property type="match status" value="1"/>
</dbReference>
<evidence type="ECO:0000313" key="2">
    <source>
        <dbReference type="Proteomes" id="UP000289411"/>
    </source>
</evidence>
<organism evidence="1 2">
    <name type="scientific">Lichenibacterium ramalinae</name>
    <dbReference type="NCBI Taxonomy" id="2316527"/>
    <lineage>
        <taxon>Bacteria</taxon>
        <taxon>Pseudomonadati</taxon>
        <taxon>Pseudomonadota</taxon>
        <taxon>Alphaproteobacteria</taxon>
        <taxon>Hyphomicrobiales</taxon>
        <taxon>Lichenihabitantaceae</taxon>
        <taxon>Lichenibacterium</taxon>
    </lineage>
</organism>
<evidence type="ECO:0000313" key="1">
    <source>
        <dbReference type="EMBL" id="RYB02428.1"/>
    </source>
</evidence>
<name>A0A4Q2R7L6_9HYPH</name>
<dbReference type="AlphaFoldDB" id="A0A4Q2R7L6"/>
<gene>
    <name evidence="1" type="ORF">D3272_21105</name>
</gene>
<dbReference type="Gene3D" id="1.20.200.10">
    <property type="entry name" value="Fumarase/aspartase (Central domain)"/>
    <property type="match status" value="1"/>
</dbReference>
<keyword evidence="2" id="KW-1185">Reference proteome</keyword>
<dbReference type="PANTHER" id="PTHR10362">
    <property type="entry name" value="HISTIDINE AMMONIA-LYASE"/>
    <property type="match status" value="1"/>
</dbReference>
<dbReference type="InterPro" id="IPR008948">
    <property type="entry name" value="L-Aspartase-like"/>
</dbReference>
<comment type="caution">
    <text evidence="1">The sequence shown here is derived from an EMBL/GenBank/DDBJ whole genome shotgun (WGS) entry which is preliminary data.</text>
</comment>
<accession>A0A4Q2R7L6</accession>